<dbReference type="Proteomes" id="UP000027778">
    <property type="component" value="Unassembled WGS sequence"/>
</dbReference>
<dbReference type="STRING" id="574375.AZF08_20180"/>
<comment type="caution">
    <text evidence="1">The sequence shown here is derived from an EMBL/GenBank/DDBJ whole genome shotgun (WGS) entry which is preliminary data.</text>
</comment>
<name>A0A073KC05_9BACI</name>
<dbReference type="OrthoDB" id="9961304at2"/>
<accession>A0A073KC05</accession>
<dbReference type="AlphaFoldDB" id="A0A073KC05"/>
<reference evidence="1 2" key="1">
    <citation type="submission" date="2014-06" db="EMBL/GenBank/DDBJ databases">
        <title>Draft genome sequence of Bacillus gaemokensis JCM 15801 (MCCC 1A00707).</title>
        <authorList>
            <person name="Lai Q."/>
            <person name="Liu Y."/>
            <person name="Shao Z."/>
        </authorList>
    </citation>
    <scope>NUCLEOTIDE SEQUENCE [LARGE SCALE GENOMIC DNA]</scope>
    <source>
        <strain evidence="1 2">JCM 15801</strain>
    </source>
</reference>
<sequence>MEQYQVKSNSIENTLNHIAYLFNGHNFGETHQDLTIVLDRRDALELLKDINTSGYEEVSIKTEGEYLIISSSVECSAFFVENIYTEDGRIKLHETDILILPYYLPQAIREKFLKKGDCLKVIELTRPTDIYQSLVEIINK</sequence>
<protein>
    <submittedName>
        <fullName evidence="1">Uncharacterized protein</fullName>
    </submittedName>
</protein>
<evidence type="ECO:0000313" key="2">
    <source>
        <dbReference type="Proteomes" id="UP000027778"/>
    </source>
</evidence>
<organism evidence="1 2">
    <name type="scientific">Bacillus gaemokensis</name>
    <dbReference type="NCBI Taxonomy" id="574375"/>
    <lineage>
        <taxon>Bacteria</taxon>
        <taxon>Bacillati</taxon>
        <taxon>Bacillota</taxon>
        <taxon>Bacilli</taxon>
        <taxon>Bacillales</taxon>
        <taxon>Bacillaceae</taxon>
        <taxon>Bacillus</taxon>
        <taxon>Bacillus cereus group</taxon>
    </lineage>
</organism>
<dbReference type="RefSeq" id="WP_033675063.1">
    <property type="nucleotide sequence ID" value="NZ_JOTM01000011.1"/>
</dbReference>
<evidence type="ECO:0000313" key="1">
    <source>
        <dbReference type="EMBL" id="KEK23957.1"/>
    </source>
</evidence>
<gene>
    <name evidence="1" type="ORF">BAGA_05940</name>
</gene>
<keyword evidence="2" id="KW-1185">Reference proteome</keyword>
<dbReference type="EMBL" id="JOTM01000011">
    <property type="protein sequence ID" value="KEK23957.1"/>
    <property type="molecule type" value="Genomic_DNA"/>
</dbReference>
<proteinExistence type="predicted"/>